<evidence type="ECO:0000256" key="5">
    <source>
        <dbReference type="ARBA" id="ARBA00022837"/>
    </source>
</evidence>
<keyword evidence="3" id="KW-0479">Metal-binding</keyword>
<keyword evidence="10" id="KW-1185">Reference proteome</keyword>
<gene>
    <name evidence="8" type="ORF">GSOID_T00007553001</name>
    <name evidence="9" type="ORF">GSOID_T00022148001</name>
</gene>
<evidence type="ECO:0000256" key="4">
    <source>
        <dbReference type="ARBA" id="ARBA00022801"/>
    </source>
</evidence>
<comment type="similarity">
    <text evidence="2">Belongs to the sulfatase family.</text>
</comment>
<keyword evidence="5" id="KW-0106">Calcium</keyword>
<dbReference type="Proteomes" id="UP000011014">
    <property type="component" value="Unassembled WGS sequence"/>
</dbReference>
<dbReference type="OrthoDB" id="6421429at2759"/>
<evidence type="ECO:0000256" key="1">
    <source>
        <dbReference type="ARBA" id="ARBA00001913"/>
    </source>
</evidence>
<dbReference type="Proteomes" id="UP000001307">
    <property type="component" value="Unassembled WGS sequence"/>
</dbReference>
<dbReference type="EMBL" id="FN653302">
    <property type="protein sequence ID" value="CBY14523.1"/>
    <property type="molecule type" value="Genomic_DNA"/>
</dbReference>
<evidence type="ECO:0000313" key="9">
    <source>
        <dbReference type="EMBL" id="CBY40171.1"/>
    </source>
</evidence>
<dbReference type="SUPFAM" id="SSF53649">
    <property type="entry name" value="Alkaline phosphatase-like"/>
    <property type="match status" value="1"/>
</dbReference>
<dbReference type="InterPro" id="IPR000917">
    <property type="entry name" value="Sulfatase_N"/>
</dbReference>
<dbReference type="EMBL" id="FN655805">
    <property type="protein sequence ID" value="CBY40171.1"/>
    <property type="molecule type" value="Genomic_DNA"/>
</dbReference>
<keyword evidence="4" id="KW-0378">Hydrolase</keyword>
<dbReference type="GO" id="GO:0046872">
    <property type="term" value="F:metal ion binding"/>
    <property type="evidence" value="ECO:0007669"/>
    <property type="project" value="UniProtKB-KW"/>
</dbReference>
<sequence>MAGIASSALFIVIYENKVEPIEKIIQKHSQITNSNPKLAYLQDYASNETDFEGSGDFEQTSNNNKTRSKREFASFEKFNFVVIIADDLGWADVSWNNEFVKTPNLERIRKQGRTFTNLYSHSTCSPSRAALLTGIFAWRLGLDGAPFNPTKVNGIPLGVELIPAKFKKLNYENHFIGKWHGGFCHQNLTPTERGFDSFYGFYSGAVNYLTHESKYDAKGAALDYREVKDGKEKILKEKNGVYTTADFTERALEKIDNFDENGGNLLFVSYNAPHAPHIVPDYMTDAYSEDSLSRRRKNYLNVIHDMAKD</sequence>
<evidence type="ECO:0000256" key="6">
    <source>
        <dbReference type="ARBA" id="ARBA00023180"/>
    </source>
</evidence>
<comment type="cofactor">
    <cofactor evidence="1">
        <name>Ca(2+)</name>
        <dbReference type="ChEBI" id="CHEBI:29108"/>
    </cofactor>
</comment>
<feature type="domain" description="Sulfatase N-terminal" evidence="7">
    <location>
        <begin position="79"/>
        <end position="305"/>
    </location>
</feature>
<evidence type="ECO:0000313" key="10">
    <source>
        <dbReference type="Proteomes" id="UP000001307"/>
    </source>
</evidence>
<dbReference type="InParanoid" id="E4XXZ5"/>
<dbReference type="AlphaFoldDB" id="E4XXZ5"/>
<evidence type="ECO:0000256" key="2">
    <source>
        <dbReference type="ARBA" id="ARBA00008779"/>
    </source>
</evidence>
<accession>E4XXZ5</accession>
<evidence type="ECO:0000256" key="3">
    <source>
        <dbReference type="ARBA" id="ARBA00022723"/>
    </source>
</evidence>
<dbReference type="InterPro" id="IPR024607">
    <property type="entry name" value="Sulfatase_CS"/>
</dbReference>
<dbReference type="InterPro" id="IPR047115">
    <property type="entry name" value="ARSB"/>
</dbReference>
<dbReference type="Gene3D" id="3.40.720.10">
    <property type="entry name" value="Alkaline Phosphatase, subunit A"/>
    <property type="match status" value="1"/>
</dbReference>
<organism evidence="8">
    <name type="scientific">Oikopleura dioica</name>
    <name type="common">Tunicate</name>
    <dbReference type="NCBI Taxonomy" id="34765"/>
    <lineage>
        <taxon>Eukaryota</taxon>
        <taxon>Metazoa</taxon>
        <taxon>Chordata</taxon>
        <taxon>Tunicata</taxon>
        <taxon>Appendicularia</taxon>
        <taxon>Copelata</taxon>
        <taxon>Oikopleuridae</taxon>
        <taxon>Oikopleura</taxon>
    </lineage>
</organism>
<proteinExistence type="inferred from homology"/>
<dbReference type="GO" id="GO:0008484">
    <property type="term" value="F:sulfuric ester hydrolase activity"/>
    <property type="evidence" value="ECO:0007669"/>
    <property type="project" value="InterPro"/>
</dbReference>
<keyword evidence="6" id="KW-0325">Glycoprotein</keyword>
<reference evidence="8" key="1">
    <citation type="journal article" date="2010" name="Science">
        <title>Plasticity of animal genome architecture unmasked by rapid evolution of a pelagic tunicate.</title>
        <authorList>
            <person name="Denoeud F."/>
            <person name="Henriet S."/>
            <person name="Mungpakdee S."/>
            <person name="Aury J.M."/>
            <person name="Da Silva C."/>
            <person name="Brinkmann H."/>
            <person name="Mikhaleva J."/>
            <person name="Olsen L.C."/>
            <person name="Jubin C."/>
            <person name="Canestro C."/>
            <person name="Bouquet J.M."/>
            <person name="Danks G."/>
            <person name="Poulain J."/>
            <person name="Campsteijn C."/>
            <person name="Adamski M."/>
            <person name="Cross I."/>
            <person name="Yadetie F."/>
            <person name="Muffato M."/>
            <person name="Louis A."/>
            <person name="Butcher S."/>
            <person name="Tsagkogeorga G."/>
            <person name="Konrad A."/>
            <person name="Singh S."/>
            <person name="Jensen M.F."/>
            <person name="Cong E.H."/>
            <person name="Eikeseth-Otteraa H."/>
            <person name="Noel B."/>
            <person name="Anthouard V."/>
            <person name="Porcel B.M."/>
            <person name="Kachouri-Lafond R."/>
            <person name="Nishino A."/>
            <person name="Ugolini M."/>
            <person name="Chourrout P."/>
            <person name="Nishida H."/>
            <person name="Aasland R."/>
            <person name="Huzurbazar S."/>
            <person name="Westhof E."/>
            <person name="Delsuc F."/>
            <person name="Lehrach H."/>
            <person name="Reinhardt R."/>
            <person name="Weissenbach J."/>
            <person name="Roy S.W."/>
            <person name="Artiguenave F."/>
            <person name="Postlethwait J.H."/>
            <person name="Manak J.R."/>
            <person name="Thompson E.M."/>
            <person name="Jaillon O."/>
            <person name="Du Pasquier L."/>
            <person name="Boudinot P."/>
            <person name="Liberles D.A."/>
            <person name="Volff J.N."/>
            <person name="Philippe H."/>
            <person name="Lenhard B."/>
            <person name="Roest Crollius H."/>
            <person name="Wincker P."/>
            <person name="Chourrout D."/>
        </authorList>
    </citation>
    <scope>NUCLEOTIDE SEQUENCE [LARGE SCALE GENOMIC DNA]</scope>
</reference>
<dbReference type="PANTHER" id="PTHR10342">
    <property type="entry name" value="ARYLSULFATASE"/>
    <property type="match status" value="1"/>
</dbReference>
<dbReference type="Pfam" id="PF00884">
    <property type="entry name" value="Sulfatase"/>
    <property type="match status" value="1"/>
</dbReference>
<evidence type="ECO:0000313" key="8">
    <source>
        <dbReference type="EMBL" id="CBY14523.1"/>
    </source>
</evidence>
<dbReference type="InterPro" id="IPR017850">
    <property type="entry name" value="Alkaline_phosphatase_core_sf"/>
</dbReference>
<dbReference type="PANTHER" id="PTHR10342:SF273">
    <property type="entry name" value="RE14504P"/>
    <property type="match status" value="1"/>
</dbReference>
<protein>
    <recommendedName>
        <fullName evidence="7">Sulfatase N-terminal domain-containing protein</fullName>
    </recommendedName>
</protein>
<dbReference type="PROSITE" id="PS00523">
    <property type="entry name" value="SULFATASE_1"/>
    <property type="match status" value="1"/>
</dbReference>
<evidence type="ECO:0000259" key="7">
    <source>
        <dbReference type="Pfam" id="PF00884"/>
    </source>
</evidence>
<name>E4XXZ5_OIKDI</name>